<feature type="non-terminal residue" evidence="1">
    <location>
        <position position="1"/>
    </location>
</feature>
<accession>A0ABQ8BRY4</accession>
<organism evidence="1 2">
    <name type="scientific">Brassica napus</name>
    <name type="common">Rape</name>
    <dbReference type="NCBI Taxonomy" id="3708"/>
    <lineage>
        <taxon>Eukaryota</taxon>
        <taxon>Viridiplantae</taxon>
        <taxon>Streptophyta</taxon>
        <taxon>Embryophyta</taxon>
        <taxon>Tracheophyta</taxon>
        <taxon>Spermatophyta</taxon>
        <taxon>Magnoliopsida</taxon>
        <taxon>eudicotyledons</taxon>
        <taxon>Gunneridae</taxon>
        <taxon>Pentapetalae</taxon>
        <taxon>rosids</taxon>
        <taxon>malvids</taxon>
        <taxon>Brassicales</taxon>
        <taxon>Brassicaceae</taxon>
        <taxon>Brassiceae</taxon>
        <taxon>Brassica</taxon>
    </lineage>
</organism>
<evidence type="ECO:0000313" key="2">
    <source>
        <dbReference type="Proteomes" id="UP000824890"/>
    </source>
</evidence>
<keyword evidence="2" id="KW-1185">Reference proteome</keyword>
<comment type="caution">
    <text evidence="1">The sequence shown here is derived from an EMBL/GenBank/DDBJ whole genome shotgun (WGS) entry which is preliminary data.</text>
</comment>
<sequence length="47" mass="5601">HLNQKLLAMDVEPEVMWLPVITPSSWEVRYRVEMTFSDATYWAVFDV</sequence>
<proteinExistence type="predicted"/>
<dbReference type="EMBL" id="JAGKQM010000010">
    <property type="protein sequence ID" value="KAH0907529.1"/>
    <property type="molecule type" value="Genomic_DNA"/>
</dbReference>
<evidence type="ECO:0000313" key="1">
    <source>
        <dbReference type="EMBL" id="KAH0907529.1"/>
    </source>
</evidence>
<dbReference type="Proteomes" id="UP000824890">
    <property type="component" value="Unassembled WGS sequence"/>
</dbReference>
<name>A0ABQ8BRY4_BRANA</name>
<protein>
    <submittedName>
        <fullName evidence="1">Uncharacterized protein</fullName>
    </submittedName>
</protein>
<reference evidence="1 2" key="1">
    <citation type="submission" date="2021-05" db="EMBL/GenBank/DDBJ databases">
        <title>Genome Assembly of Synthetic Allotetraploid Brassica napus Reveals Homoeologous Exchanges between Subgenomes.</title>
        <authorList>
            <person name="Davis J.T."/>
        </authorList>
    </citation>
    <scope>NUCLEOTIDE SEQUENCE [LARGE SCALE GENOMIC DNA]</scope>
    <source>
        <strain evidence="2">cv. Da-Ae</strain>
        <tissue evidence="1">Seedling</tissue>
    </source>
</reference>
<gene>
    <name evidence="1" type="ORF">HID58_039356</name>
</gene>